<keyword evidence="2" id="KW-0731">Sigma factor</keyword>
<keyword evidence="3" id="KW-0238">DNA-binding</keyword>
<dbReference type="EMBL" id="BK015329">
    <property type="protein sequence ID" value="DAE01729.1"/>
    <property type="molecule type" value="Genomic_DNA"/>
</dbReference>
<evidence type="ECO:0000313" key="6">
    <source>
        <dbReference type="EMBL" id="DAE01729.1"/>
    </source>
</evidence>
<name>A0A8S5P5L6_9CAUD</name>
<evidence type="ECO:0000259" key="5">
    <source>
        <dbReference type="Pfam" id="PF08281"/>
    </source>
</evidence>
<sequence length="130" mass="15342">MKIKYEFVTGEISEIEVEDSLGELLVDMDRQEYNINHKETRRHVLLSAIDPADRFFAAEENLLQDLIDEEDHERLMRAIKKLQPQQQELLYRVYWKGEKQKTIAAEDGVSERAITGRMKKIYAALKKFIE</sequence>
<dbReference type="GO" id="GO:0006352">
    <property type="term" value="P:DNA-templated transcription initiation"/>
    <property type="evidence" value="ECO:0007669"/>
    <property type="project" value="InterPro"/>
</dbReference>
<dbReference type="InterPro" id="IPR013249">
    <property type="entry name" value="RNA_pol_sigma70_r4_t2"/>
</dbReference>
<dbReference type="GO" id="GO:0016987">
    <property type="term" value="F:sigma factor activity"/>
    <property type="evidence" value="ECO:0007669"/>
    <property type="project" value="UniProtKB-KW"/>
</dbReference>
<accession>A0A8S5P5L6</accession>
<proteinExistence type="predicted"/>
<dbReference type="Pfam" id="PF08281">
    <property type="entry name" value="Sigma70_r4_2"/>
    <property type="match status" value="1"/>
</dbReference>
<feature type="domain" description="RNA polymerase sigma factor 70 region 4 type 2" evidence="5">
    <location>
        <begin position="73"/>
        <end position="121"/>
    </location>
</feature>
<dbReference type="InterPro" id="IPR013324">
    <property type="entry name" value="RNA_pol_sigma_r3/r4-like"/>
</dbReference>
<reference evidence="6" key="1">
    <citation type="journal article" date="2021" name="Proc. Natl. Acad. Sci. U.S.A.">
        <title>A Catalog of Tens of Thousands of Viruses from Human Metagenomes Reveals Hidden Associations with Chronic Diseases.</title>
        <authorList>
            <person name="Tisza M.J."/>
            <person name="Buck C.B."/>
        </authorList>
    </citation>
    <scope>NUCLEOTIDE SEQUENCE</scope>
    <source>
        <strain evidence="6">CtOv05</strain>
    </source>
</reference>
<dbReference type="SUPFAM" id="SSF88659">
    <property type="entry name" value="Sigma3 and sigma4 domains of RNA polymerase sigma factors"/>
    <property type="match status" value="1"/>
</dbReference>
<evidence type="ECO:0000256" key="2">
    <source>
        <dbReference type="ARBA" id="ARBA00023082"/>
    </source>
</evidence>
<evidence type="ECO:0000256" key="4">
    <source>
        <dbReference type="ARBA" id="ARBA00023163"/>
    </source>
</evidence>
<evidence type="ECO:0000256" key="1">
    <source>
        <dbReference type="ARBA" id="ARBA00023015"/>
    </source>
</evidence>
<dbReference type="Gene3D" id="1.10.10.10">
    <property type="entry name" value="Winged helix-like DNA-binding domain superfamily/Winged helix DNA-binding domain"/>
    <property type="match status" value="1"/>
</dbReference>
<dbReference type="PANTHER" id="PTHR30385:SF4">
    <property type="entry name" value="RNA POLYMERASE SIGMA-E FACTOR"/>
    <property type="match status" value="1"/>
</dbReference>
<dbReference type="InterPro" id="IPR036388">
    <property type="entry name" value="WH-like_DNA-bd_sf"/>
</dbReference>
<keyword evidence="4" id="KW-0804">Transcription</keyword>
<protein>
    <submittedName>
        <fullName evidence="6">RNA polymerase sigma factor</fullName>
    </submittedName>
</protein>
<evidence type="ECO:0000256" key="3">
    <source>
        <dbReference type="ARBA" id="ARBA00023125"/>
    </source>
</evidence>
<dbReference type="GO" id="GO:0003677">
    <property type="term" value="F:DNA binding"/>
    <property type="evidence" value="ECO:0007669"/>
    <property type="project" value="UniProtKB-KW"/>
</dbReference>
<dbReference type="PANTHER" id="PTHR30385">
    <property type="entry name" value="SIGMA FACTOR F FLAGELLAR"/>
    <property type="match status" value="1"/>
</dbReference>
<organism evidence="6">
    <name type="scientific">Myoviridae sp. ctOv05</name>
    <dbReference type="NCBI Taxonomy" id="2825094"/>
    <lineage>
        <taxon>Viruses</taxon>
        <taxon>Duplodnaviria</taxon>
        <taxon>Heunggongvirae</taxon>
        <taxon>Uroviricota</taxon>
        <taxon>Caudoviricetes</taxon>
    </lineage>
</organism>
<keyword evidence="1" id="KW-0805">Transcription regulation</keyword>